<name>A0A0F4L832_9LACO</name>
<protein>
    <submittedName>
        <fullName evidence="2">Uncharacterized protein</fullName>
    </submittedName>
</protein>
<feature type="transmembrane region" description="Helical" evidence="1">
    <location>
        <begin position="83"/>
        <end position="103"/>
    </location>
</feature>
<proteinExistence type="predicted"/>
<feature type="transmembrane region" description="Helical" evidence="1">
    <location>
        <begin position="123"/>
        <end position="144"/>
    </location>
</feature>
<dbReference type="HOGENOM" id="CLU_1729027_0_0_9"/>
<keyword evidence="1" id="KW-1133">Transmembrane helix</keyword>
<reference evidence="2 3" key="1">
    <citation type="submission" date="2015-01" db="EMBL/GenBank/DDBJ databases">
        <title>Comparative genomics of the lactic acid bacteria isolated from the honey bee gut.</title>
        <authorList>
            <person name="Ellegaard K.M."/>
            <person name="Tamarit D."/>
            <person name="Javelind E."/>
            <person name="Olofsson T."/>
            <person name="Andersson S.G."/>
            <person name="Vasquez A."/>
        </authorList>
    </citation>
    <scope>NUCLEOTIDE SEQUENCE [LARGE SCALE GENOMIC DNA]</scope>
    <source>
        <strain evidence="2 3">Hma8</strain>
        <plasmid evidence="2">pHma8p1</plasmid>
    </source>
</reference>
<feature type="transmembrane region" description="Helical" evidence="1">
    <location>
        <begin position="20"/>
        <end position="38"/>
    </location>
</feature>
<accession>A0A0F4L832</accession>
<evidence type="ECO:0000313" key="3">
    <source>
        <dbReference type="Proteomes" id="UP000033531"/>
    </source>
</evidence>
<keyword evidence="1" id="KW-0472">Membrane</keyword>
<dbReference type="PATRIC" id="fig|1218507.3.peg.121"/>
<dbReference type="AlphaFoldDB" id="A0A0F4L832"/>
<keyword evidence="2" id="KW-0614">Plasmid</keyword>
<sequence length="151" mass="17496">MHMNSNIISLYNLTNRITGLLAITNIVWCLLIIIQAFFQHEDLNEYVTQDKENPANWKVPIITLFVLSVSALLVYYTPLWISGGLGLSTVIIPIACYCTEFYFINDYRKVLTLHVYRSWHWGIVCFGECLVLLTIFSSIIFWIFTNAVTNY</sequence>
<keyword evidence="1" id="KW-0812">Transmembrane</keyword>
<geneLocation type="plasmid" evidence="2">
    <name>pHma8p1</name>
</geneLocation>
<feature type="transmembrane region" description="Helical" evidence="1">
    <location>
        <begin position="59"/>
        <end position="77"/>
    </location>
</feature>
<organism evidence="2 3">
    <name type="scientific">Lactobacillus melliventris</name>
    <dbReference type="NCBI Taxonomy" id="1218507"/>
    <lineage>
        <taxon>Bacteria</taxon>
        <taxon>Bacillati</taxon>
        <taxon>Bacillota</taxon>
        <taxon>Bacilli</taxon>
        <taxon>Lactobacillales</taxon>
        <taxon>Lactobacillaceae</taxon>
        <taxon>Lactobacillus</taxon>
    </lineage>
</organism>
<gene>
    <name evidence="2" type="ORF">JF74_19710</name>
</gene>
<dbReference type="EMBL" id="JXLI01000019">
    <property type="protein sequence ID" value="KJY54785.1"/>
    <property type="molecule type" value="Genomic_DNA"/>
</dbReference>
<dbReference type="Proteomes" id="UP000033531">
    <property type="component" value="Plasmid pHma8p1"/>
</dbReference>
<evidence type="ECO:0000256" key="1">
    <source>
        <dbReference type="SAM" id="Phobius"/>
    </source>
</evidence>
<evidence type="ECO:0000313" key="2">
    <source>
        <dbReference type="EMBL" id="KJY54785.1"/>
    </source>
</evidence>
<comment type="caution">
    <text evidence="2">The sequence shown here is derived from an EMBL/GenBank/DDBJ whole genome shotgun (WGS) entry which is preliminary data.</text>
</comment>